<comment type="similarity">
    <text evidence="2">Belongs to the UPL family. K-HECT subfamily.</text>
</comment>
<reference evidence="9" key="1">
    <citation type="journal article" date="2017" name="Gigascience">
        <title>The genome draft of coconut (Cocos nucifera).</title>
        <authorList>
            <person name="Xiao Y."/>
            <person name="Xu P."/>
            <person name="Fan H."/>
            <person name="Baudouin L."/>
            <person name="Xia W."/>
            <person name="Bocs S."/>
            <person name="Xu J."/>
            <person name="Li Q."/>
            <person name="Guo A."/>
            <person name="Zhou L."/>
            <person name="Li J."/>
            <person name="Wu Y."/>
            <person name="Ma Z."/>
            <person name="Armero A."/>
            <person name="Issali A.E."/>
            <person name="Liu N."/>
            <person name="Peng M."/>
            <person name="Yang Y."/>
        </authorList>
    </citation>
    <scope>NUCLEOTIDE SEQUENCE</scope>
    <source>
        <tissue evidence="9">Spear leaf of Hainan Tall coconut</tissue>
    </source>
</reference>
<keyword evidence="10" id="KW-1185">Reference proteome</keyword>
<dbReference type="InterPro" id="IPR057948">
    <property type="entry name" value="TPR_TRIP12_N"/>
</dbReference>
<evidence type="ECO:0000256" key="6">
    <source>
        <dbReference type="PROSITE-ProRule" id="PRU00104"/>
    </source>
</evidence>
<protein>
    <recommendedName>
        <fullName evidence="3">HECT-type E3 ubiquitin transferase</fullName>
        <ecNumber evidence="3">2.3.2.26</ecNumber>
    </recommendedName>
</protein>
<dbReference type="InterPro" id="IPR000225">
    <property type="entry name" value="Armadillo"/>
</dbReference>
<dbReference type="GO" id="GO:0043161">
    <property type="term" value="P:proteasome-mediated ubiquitin-dependent protein catabolic process"/>
    <property type="evidence" value="ECO:0007669"/>
    <property type="project" value="TreeGrafter"/>
</dbReference>
<evidence type="ECO:0000256" key="1">
    <source>
        <dbReference type="ARBA" id="ARBA00000885"/>
    </source>
</evidence>
<dbReference type="FunFam" id="1.25.10.10:FF:000689">
    <property type="entry name" value="HECT ubiquitin protein ligase family protein KAK"/>
    <property type="match status" value="1"/>
</dbReference>
<evidence type="ECO:0000313" key="9">
    <source>
        <dbReference type="EMBL" id="KAG1361954.1"/>
    </source>
</evidence>
<dbReference type="Pfam" id="PF00632">
    <property type="entry name" value="HECT"/>
    <property type="match status" value="1"/>
</dbReference>
<dbReference type="CDD" id="cd00078">
    <property type="entry name" value="HECTc"/>
    <property type="match status" value="1"/>
</dbReference>
<evidence type="ECO:0000256" key="3">
    <source>
        <dbReference type="ARBA" id="ARBA00012485"/>
    </source>
</evidence>
<evidence type="ECO:0000256" key="4">
    <source>
        <dbReference type="ARBA" id="ARBA00022679"/>
    </source>
</evidence>
<dbReference type="InterPro" id="IPR035983">
    <property type="entry name" value="Hect_E3_ubiquitin_ligase"/>
</dbReference>
<gene>
    <name evidence="9" type="ORF">COCNU_10G001730</name>
</gene>
<feature type="compositionally biased region" description="Basic and acidic residues" evidence="7">
    <location>
        <begin position="1058"/>
        <end position="1068"/>
    </location>
</feature>
<feature type="region of interest" description="Disordered" evidence="7">
    <location>
        <begin position="1"/>
        <end position="115"/>
    </location>
</feature>
<dbReference type="Gene3D" id="3.30.2410.10">
    <property type="entry name" value="Hect, E3 ligase catalytic domain"/>
    <property type="match status" value="1"/>
</dbReference>
<dbReference type="InterPro" id="IPR011989">
    <property type="entry name" value="ARM-like"/>
</dbReference>
<comment type="caution">
    <text evidence="9">The sequence shown here is derived from an EMBL/GenBank/DDBJ whole genome shotgun (WGS) entry which is preliminary data.</text>
</comment>
<keyword evidence="4" id="KW-0808">Transferase</keyword>
<organism evidence="9 10">
    <name type="scientific">Cocos nucifera</name>
    <name type="common">Coconut palm</name>
    <dbReference type="NCBI Taxonomy" id="13894"/>
    <lineage>
        <taxon>Eukaryota</taxon>
        <taxon>Viridiplantae</taxon>
        <taxon>Streptophyta</taxon>
        <taxon>Embryophyta</taxon>
        <taxon>Tracheophyta</taxon>
        <taxon>Spermatophyta</taxon>
        <taxon>Magnoliopsida</taxon>
        <taxon>Liliopsida</taxon>
        <taxon>Arecaceae</taxon>
        <taxon>Arecoideae</taxon>
        <taxon>Cocoseae</taxon>
        <taxon>Attaleinae</taxon>
        <taxon>Cocos</taxon>
    </lineage>
</organism>
<evidence type="ECO:0000256" key="7">
    <source>
        <dbReference type="SAM" id="MobiDB-lite"/>
    </source>
</evidence>
<dbReference type="Gene3D" id="3.90.1750.10">
    <property type="entry name" value="Hect, E3 ligase catalytic domains"/>
    <property type="match status" value="1"/>
</dbReference>
<dbReference type="SUPFAM" id="SSF56204">
    <property type="entry name" value="Hect, E3 ligase catalytic domain"/>
    <property type="match status" value="1"/>
</dbReference>
<dbReference type="FunFam" id="3.90.1750.10:FF:000048">
    <property type="entry name" value="E3 ubiquitin-protein ligase UPL3"/>
    <property type="match status" value="1"/>
</dbReference>
<keyword evidence="5 6" id="KW-0833">Ubl conjugation pathway</keyword>
<sequence>METRSRKRAEASSSAPSSQAPTTRASKRSRTSAVSASTTPPVLPPATSTRSRRAQNRTSTVASPFPMDSSASDSAGRRRSSSGKNHHPPAERDRESSDKGKEREPEASRARDRDRDVERILGLSFDDGGADDDNDSEGGVGILHQNLTSAGSALQGLLRKLGAGLDDLLPSSAVSGSSSSHQGGRLKKILSGLRSDGEEGRQVEALTQLCDMLSIGTEDSLGSFSVDSFVPVLVGLLNHESNPDIMLLAARALTHLCDVLPSSCSAVVHYGAVPCFCARLLTIEYMDLAEQSLQALKKISQEHPTACLRAGALMAVLSYLDFFSTGVQRVALSTAANMCKKLPSDAADFVMEAVPLLTNLLNYHDSKVLEHASVCLTRIAEAFASSPEKLDELCNHGLVAQAAGLISVSNSGGQASLSTSTYTGLIRLLSTCASGSPLGAKTLLLLGISGTLKDILSGSGLVAGVSVFPALTRPAEQIYEIVNLADELLPPLPQGTISLPICYNVLVKGSAAKKSPAASSHKQEETNGVKNEVSSHEKLLCDQPELLQQFGMDLLPVLTQVYSSSVNGPVRHKCLSVIGKLMYFSSADMIQSFLNVTNISSFLAGILAWRDPQILIPALQIAEILMEKLPGTFTKMFVREGVVHAVDALICSDSSNTVPVQASISEKDADSLPGTSSRSRRYRRRNSALNTESSSLDDSKGSVPGSIGSPPTSLEVPTANSSLRASVSACAKSFKDKYFLADPGATEVGVSDDLLHLKNLCSKLNASVENVRTKAKGKSKATLACSFDISASTEEQLDGVIVEMLAELTKGDSVSTFEFIGSGVVLALLNYLSCGTFGKEKISETNLPKLRQQALRRYKSFISTALPVDIEEGTGTPMTVLVQKLQNALSSLERFPVVLSHSSRSSSGGSARLSSGLSALSQPFKLRLCRAQGEKSLRDYSSNVVLIDPLASLAAVEEFLWPRVQRSDSGQKSSVAAGNFDSGAAATGAGASSPSASTPTGHRPSTRSRSSVTIGGVARKDSQEGSTNSSKGKGKAVLKSSTDEARGPQTRNATRRRAASEKEMKPAHSDSSSEDEELDMSPVEIDDAMLIEEDDISDDEDDDHDEVLRDDSLPVCVPDKVHDVKLGDPADDAIIASSASDSQAQPSSGSSNRSAMVRGPAEYRSGSTFGSRGGAMSFAAAAMAGLASVSGRGIRGGRDRHGLASGGNVNDHYNKLVFTAGGKQLGKHLTIYQAIQRQLVLEEDDDERFNGSDLPNDGSRFWSDIFTITYQKADSQVDGASQVGSSSKSKSISSSKSVFDSQWQQMSLLDSILQGELPCDLEKSNVTYNILALLRVLEGLNQLAPRLRVQTVSDNFAEGKISCLDELYRTGAKVPSEEFINSKLTPKLARQIQDALALCSGSLPSWCYQMTKACPFLFPFETRRQYFYSTAFGLSRALHRLQQQQSADNHSSSSEREVRVGRLQRQKVRVARNRILDSAVKVLDMYSSTKAVLEVEYFGEVGTGLGPTLEFYTLLSHELQKAGLGLWRSSSTSDNSTMDVDGYEMKGGNNDDVSEAKKLGPDFSVRSSDLIQAPLGLFPRPWPPNADASDGSQFSKVVEYFRLVGRVMAKALQDGRLLDLPLSTAFYKLILGQGLDVCDLISFDAEFGKILQEMQVLVRRKQFLEAAGDDQKTISDLHFRGAPIEDLCLDFTLPGYPDYILKGGGEGTLVNINNLEEYISLVVDATVKTGIMRQIEAFRAGFNQVNLILLFIRSQTSSMLMAVFDISSLQIFSPHELDYLICGRRELWEAEKLVDHIKFDHGYTAKSPVIVNLLEIMAEFTPEQQHAFCQFATGAPRLPPGGLAALNPKLTIVRKHSSSATNSTLNGNGVCESVDDDLPSVMTCANYLKLPPYSSKEIMYKKLLYAISEGQGSFDLS</sequence>
<dbReference type="PANTHER" id="PTHR45670">
    <property type="entry name" value="E3 UBIQUITIN-PROTEIN LIGASE TRIP12"/>
    <property type="match status" value="1"/>
</dbReference>
<feature type="compositionally biased region" description="Basic and acidic residues" evidence="7">
    <location>
        <begin position="88"/>
        <end position="115"/>
    </location>
</feature>
<name>A0A8K0ILQ3_COCNU</name>
<feature type="region of interest" description="Disordered" evidence="7">
    <location>
        <begin position="967"/>
        <end position="1080"/>
    </location>
</feature>
<dbReference type="GO" id="GO:0000209">
    <property type="term" value="P:protein polyubiquitination"/>
    <property type="evidence" value="ECO:0007669"/>
    <property type="project" value="TreeGrafter"/>
</dbReference>
<dbReference type="Proteomes" id="UP000797356">
    <property type="component" value="Chromosome 10"/>
</dbReference>
<proteinExistence type="inferred from homology"/>
<dbReference type="EC" id="2.3.2.26" evidence="3"/>
<feature type="region of interest" description="Disordered" evidence="7">
    <location>
        <begin position="662"/>
        <end position="717"/>
    </location>
</feature>
<dbReference type="GO" id="GO:0061630">
    <property type="term" value="F:ubiquitin protein ligase activity"/>
    <property type="evidence" value="ECO:0007669"/>
    <property type="project" value="UniProtKB-EC"/>
</dbReference>
<feature type="compositionally biased region" description="Low complexity" evidence="7">
    <location>
        <begin position="1138"/>
        <end position="1151"/>
    </location>
</feature>
<evidence type="ECO:0000256" key="2">
    <source>
        <dbReference type="ARBA" id="ARBA00006331"/>
    </source>
</evidence>
<feature type="compositionally biased region" description="Low complexity" evidence="7">
    <location>
        <begin position="982"/>
        <end position="1001"/>
    </location>
</feature>
<dbReference type="PROSITE" id="PS50237">
    <property type="entry name" value="HECT"/>
    <property type="match status" value="1"/>
</dbReference>
<dbReference type="SMART" id="SM00185">
    <property type="entry name" value="ARM"/>
    <property type="match status" value="3"/>
</dbReference>
<feature type="compositionally biased region" description="Polar residues" evidence="7">
    <location>
        <begin position="967"/>
        <end position="976"/>
    </location>
</feature>
<feature type="compositionally biased region" description="Basic and acidic residues" evidence="7">
    <location>
        <begin position="1"/>
        <end position="10"/>
    </location>
</feature>
<dbReference type="SUPFAM" id="SSF48371">
    <property type="entry name" value="ARM repeat"/>
    <property type="match status" value="1"/>
</dbReference>
<feature type="compositionally biased region" description="Basic residues" evidence="7">
    <location>
        <begin position="77"/>
        <end position="87"/>
    </location>
</feature>
<dbReference type="OrthoDB" id="423283at2759"/>
<feature type="compositionally biased region" description="Low complexity" evidence="7">
    <location>
        <begin position="11"/>
        <end position="24"/>
    </location>
</feature>
<feature type="active site" description="Glycyl thioester intermediate" evidence="6">
    <location>
        <position position="1884"/>
    </location>
</feature>
<evidence type="ECO:0000313" key="10">
    <source>
        <dbReference type="Proteomes" id="UP000797356"/>
    </source>
</evidence>
<dbReference type="Gene3D" id="1.25.10.10">
    <property type="entry name" value="Leucine-rich Repeat Variant"/>
    <property type="match status" value="1"/>
</dbReference>
<dbReference type="SMART" id="SM00119">
    <property type="entry name" value="HECTc"/>
    <property type="match status" value="1"/>
</dbReference>
<dbReference type="FunFam" id="3.30.2410.10:FF:000007">
    <property type="entry name" value="Putative E3 ubiquitin-protein ligase HECTD1"/>
    <property type="match status" value="1"/>
</dbReference>
<dbReference type="EMBL" id="CM017881">
    <property type="protein sequence ID" value="KAG1361954.1"/>
    <property type="molecule type" value="Genomic_DNA"/>
</dbReference>
<feature type="compositionally biased region" description="Low complexity" evidence="7">
    <location>
        <begin position="31"/>
        <end position="40"/>
    </location>
</feature>
<comment type="catalytic activity">
    <reaction evidence="1">
        <text>S-ubiquitinyl-[E2 ubiquitin-conjugating enzyme]-L-cysteine + [acceptor protein]-L-lysine = [E2 ubiquitin-conjugating enzyme]-L-cysteine + N(6)-ubiquitinyl-[acceptor protein]-L-lysine.</text>
        <dbReference type="EC" id="2.3.2.26"/>
    </reaction>
</comment>
<dbReference type="Pfam" id="PF25579">
    <property type="entry name" value="TPR_TRIP12_N"/>
    <property type="match status" value="1"/>
</dbReference>
<dbReference type="InterPro" id="IPR045322">
    <property type="entry name" value="HECTD1/TRIP12-like"/>
</dbReference>
<accession>A0A8K0ILQ3</accession>
<feature type="region of interest" description="Disordered" evidence="7">
    <location>
        <begin position="1138"/>
        <end position="1158"/>
    </location>
</feature>
<feature type="domain" description="HECT" evidence="8">
    <location>
        <begin position="1598"/>
        <end position="1917"/>
    </location>
</feature>
<dbReference type="PANTHER" id="PTHR45670:SF1">
    <property type="entry name" value="E3 UBIQUITIN-PROTEIN LIGASE HECTD1"/>
    <property type="match status" value="1"/>
</dbReference>
<evidence type="ECO:0000259" key="8">
    <source>
        <dbReference type="PROSITE" id="PS50237"/>
    </source>
</evidence>
<dbReference type="InterPro" id="IPR016024">
    <property type="entry name" value="ARM-type_fold"/>
</dbReference>
<dbReference type="InterPro" id="IPR000569">
    <property type="entry name" value="HECT_dom"/>
</dbReference>
<evidence type="ECO:0000256" key="5">
    <source>
        <dbReference type="ARBA" id="ARBA00022786"/>
    </source>
</evidence>
<reference evidence="9" key="2">
    <citation type="submission" date="2019-07" db="EMBL/GenBank/DDBJ databases">
        <authorList>
            <person name="Yang Y."/>
            <person name="Bocs S."/>
            <person name="Baudouin L."/>
        </authorList>
    </citation>
    <scope>NUCLEOTIDE SEQUENCE</scope>
    <source>
        <tissue evidence="9">Spear leaf of Hainan Tall coconut</tissue>
    </source>
</reference>